<dbReference type="PANTHER" id="PTHR32285">
    <property type="entry name" value="PROTEIN TRICHOME BIREFRINGENCE-LIKE 9-RELATED"/>
    <property type="match status" value="1"/>
</dbReference>
<organism evidence="2">
    <name type="scientific">Zea mays</name>
    <name type="common">Maize</name>
    <dbReference type="NCBI Taxonomy" id="4577"/>
    <lineage>
        <taxon>Eukaryota</taxon>
        <taxon>Viridiplantae</taxon>
        <taxon>Streptophyta</taxon>
        <taxon>Embryophyta</taxon>
        <taxon>Tracheophyta</taxon>
        <taxon>Spermatophyta</taxon>
        <taxon>Magnoliopsida</taxon>
        <taxon>Liliopsida</taxon>
        <taxon>Poales</taxon>
        <taxon>Poaceae</taxon>
        <taxon>PACMAD clade</taxon>
        <taxon>Panicoideae</taxon>
        <taxon>Andropogonodae</taxon>
        <taxon>Andropogoneae</taxon>
        <taxon>Tripsacinae</taxon>
        <taxon>Zea</taxon>
    </lineage>
</organism>
<dbReference type="GO" id="GO:0016413">
    <property type="term" value="F:O-acetyltransferase activity"/>
    <property type="evidence" value="ECO:0000318"/>
    <property type="project" value="GO_Central"/>
</dbReference>
<dbReference type="EnsemblPlants" id="Zm00001eb428640_T001">
    <property type="protein sequence ID" value="Zm00001eb428640_P001"/>
    <property type="gene ID" value="Zm00001eb428640"/>
</dbReference>
<dbReference type="Proteomes" id="UP000007305">
    <property type="component" value="Chromosome 10"/>
</dbReference>
<evidence type="ECO:0000313" key="2">
    <source>
        <dbReference type="EMBL" id="AQK45441.1"/>
    </source>
</evidence>
<reference evidence="2" key="2">
    <citation type="submission" date="2015-12" db="EMBL/GenBank/DDBJ databases">
        <title>Update maize B73 reference genome by single molecule sequencing technologies.</title>
        <authorList>
            <consortium name="Maize Genome Sequencing Project"/>
            <person name="Ware D."/>
        </authorList>
    </citation>
    <scope>NUCLEOTIDE SEQUENCE</scope>
    <source>
        <tissue evidence="2">Seedling</tissue>
    </source>
</reference>
<dbReference type="InterPro" id="IPR025846">
    <property type="entry name" value="TBL_N"/>
</dbReference>
<feature type="domain" description="Trichome birefringence-like N-terminal" evidence="1">
    <location>
        <begin position="68"/>
        <end position="123"/>
    </location>
</feature>
<name>K7TRK4_MAIZE</name>
<dbReference type="InterPro" id="IPR029962">
    <property type="entry name" value="TBL"/>
</dbReference>
<dbReference type="PANTHER" id="PTHR32285:SF213">
    <property type="entry name" value="PROTEIN TRICHOME BIREFRINGENCE-LIKE 11"/>
    <property type="match status" value="1"/>
</dbReference>
<dbReference type="AlphaFoldDB" id="K7TRK4"/>
<dbReference type="GO" id="GO:0005794">
    <property type="term" value="C:Golgi apparatus"/>
    <property type="evidence" value="ECO:0000318"/>
    <property type="project" value="GO_Central"/>
</dbReference>
<reference evidence="4" key="1">
    <citation type="journal article" date="2009" name="Science">
        <title>The B73 maize genome: complexity, diversity, and dynamics.</title>
        <authorList>
            <person name="Schnable P.S."/>
            <person name="Ware D."/>
            <person name="Fulton R.S."/>
            <person name="Stein J.C."/>
            <person name="Wei F."/>
            <person name="Pasternak S."/>
            <person name="Liang C."/>
            <person name="Zhang J."/>
            <person name="Fulton L."/>
            <person name="Graves T.A."/>
            <person name="Minx P."/>
            <person name="Reily A.D."/>
            <person name="Courtney L."/>
            <person name="Kruchowski S.S."/>
            <person name="Tomlinson C."/>
            <person name="Strong C."/>
            <person name="Delehaunty K."/>
            <person name="Fronick C."/>
            <person name="Courtney B."/>
            <person name="Rock S.M."/>
            <person name="Belter E."/>
            <person name="Du F."/>
            <person name="Kim K."/>
            <person name="Abbott R.M."/>
            <person name="Cotton M."/>
            <person name="Levy A."/>
            <person name="Marchetto P."/>
            <person name="Ochoa K."/>
            <person name="Jackson S.M."/>
            <person name="Gillam B."/>
            <person name="Chen W."/>
            <person name="Yan L."/>
            <person name="Higginbotham J."/>
            <person name="Cardenas M."/>
            <person name="Waligorski J."/>
            <person name="Applebaum E."/>
            <person name="Phelps L."/>
            <person name="Falcone J."/>
            <person name="Kanchi K."/>
            <person name="Thane T."/>
            <person name="Scimone A."/>
            <person name="Thane N."/>
            <person name="Henke J."/>
            <person name="Wang T."/>
            <person name="Ruppert J."/>
            <person name="Shah N."/>
            <person name="Rotter K."/>
            <person name="Hodges J."/>
            <person name="Ingenthron E."/>
            <person name="Cordes M."/>
            <person name="Kohlberg S."/>
            <person name="Sgro J."/>
            <person name="Delgado B."/>
            <person name="Mead K."/>
            <person name="Chinwalla A."/>
            <person name="Leonard S."/>
            <person name="Crouse K."/>
            <person name="Collura K."/>
            <person name="Kudrna D."/>
            <person name="Currie J."/>
            <person name="He R."/>
            <person name="Angelova A."/>
            <person name="Rajasekar S."/>
            <person name="Mueller T."/>
            <person name="Lomeli R."/>
            <person name="Scara G."/>
            <person name="Ko A."/>
            <person name="Delaney K."/>
            <person name="Wissotski M."/>
            <person name="Lopez G."/>
            <person name="Campos D."/>
            <person name="Braidotti M."/>
            <person name="Ashley E."/>
            <person name="Golser W."/>
            <person name="Kim H."/>
            <person name="Lee S."/>
            <person name="Lin J."/>
            <person name="Dujmic Z."/>
            <person name="Kim W."/>
            <person name="Talag J."/>
            <person name="Zuccolo A."/>
            <person name="Fan C."/>
            <person name="Sebastian A."/>
            <person name="Kramer M."/>
            <person name="Spiegel L."/>
            <person name="Nascimento L."/>
            <person name="Zutavern T."/>
            <person name="Miller B."/>
            <person name="Ambroise C."/>
            <person name="Muller S."/>
            <person name="Spooner W."/>
            <person name="Narechania A."/>
            <person name="Ren L."/>
            <person name="Wei S."/>
            <person name="Kumari S."/>
            <person name="Faga B."/>
            <person name="Levy M.J."/>
            <person name="McMahan L."/>
            <person name="Van Buren P."/>
            <person name="Vaughn M.W."/>
            <person name="Ying K."/>
            <person name="Yeh C.-T."/>
            <person name="Emrich S.J."/>
            <person name="Jia Y."/>
            <person name="Kalyanaraman A."/>
            <person name="Hsia A.-P."/>
            <person name="Barbazuk W.B."/>
            <person name="Baucom R.S."/>
            <person name="Brutnell T.P."/>
            <person name="Carpita N.C."/>
            <person name="Chaparro C."/>
            <person name="Chia J.-M."/>
            <person name="Deragon J.-M."/>
            <person name="Estill J.C."/>
            <person name="Fu Y."/>
            <person name="Jeddeloh J.A."/>
            <person name="Han Y."/>
            <person name="Lee H."/>
            <person name="Li P."/>
            <person name="Lisch D.R."/>
            <person name="Liu S."/>
            <person name="Liu Z."/>
            <person name="Nagel D.H."/>
            <person name="McCann M.C."/>
            <person name="SanMiguel P."/>
            <person name="Myers A.M."/>
            <person name="Nettleton D."/>
            <person name="Nguyen J."/>
            <person name="Penning B.W."/>
            <person name="Ponnala L."/>
            <person name="Schneider K.L."/>
            <person name="Schwartz D.C."/>
            <person name="Sharma A."/>
            <person name="Soderlund C."/>
            <person name="Springer N.M."/>
            <person name="Sun Q."/>
            <person name="Wang H."/>
            <person name="Waterman M."/>
            <person name="Westerman R."/>
            <person name="Wolfgruber T.K."/>
            <person name="Yang L."/>
            <person name="Yu Y."/>
            <person name="Zhang L."/>
            <person name="Zhou S."/>
            <person name="Zhu Q."/>
            <person name="Bennetzen J.L."/>
            <person name="Dawe R.K."/>
            <person name="Jiang J."/>
            <person name="Jiang N."/>
            <person name="Presting G.G."/>
            <person name="Wessler S.R."/>
            <person name="Aluru S."/>
            <person name="Martienssen R.A."/>
            <person name="Clifton S.W."/>
            <person name="McCombie W.R."/>
            <person name="Wing R.A."/>
            <person name="Wilson R.K."/>
        </authorList>
    </citation>
    <scope>NUCLEOTIDE SEQUENCE [LARGE SCALE GENOMIC DNA]</scope>
    <source>
        <strain evidence="4">cv. B73</strain>
    </source>
</reference>
<dbReference type="Pfam" id="PF14416">
    <property type="entry name" value="PMR5N"/>
    <property type="match status" value="1"/>
</dbReference>
<evidence type="ECO:0000313" key="4">
    <source>
        <dbReference type="Proteomes" id="UP000007305"/>
    </source>
</evidence>
<dbReference type="HOGENOM" id="CLU_1130509_0_0_1"/>
<proteinExistence type="predicted"/>
<evidence type="ECO:0000313" key="3">
    <source>
        <dbReference type="EnsemblPlants" id="Zm00001eb428640_P001"/>
    </source>
</evidence>
<dbReference type="PaxDb" id="4577-GRMZM2G077082_P01"/>
<dbReference type="eggNOG" id="ENOG502QPPC">
    <property type="taxonomic scope" value="Eukaryota"/>
</dbReference>
<accession>K7TRK4</accession>
<protein>
    <submittedName>
        <fullName evidence="2">Trichome birefringence-like 43</fullName>
    </submittedName>
</protein>
<evidence type="ECO:0000259" key="1">
    <source>
        <dbReference type="Pfam" id="PF14416"/>
    </source>
</evidence>
<reference evidence="3" key="4">
    <citation type="submission" date="2021-05" db="UniProtKB">
        <authorList>
            <consortium name="EnsemblPlants"/>
        </authorList>
    </citation>
    <scope>IDENTIFICATION</scope>
    <source>
        <strain evidence="3">cv. B73</strain>
    </source>
</reference>
<dbReference type="Gramene" id="Zm00001eb428640_T001">
    <property type="protein sequence ID" value="Zm00001eb428640_P001"/>
    <property type="gene ID" value="Zm00001eb428640"/>
</dbReference>
<dbReference type="EMBL" id="CM000786">
    <property type="protein sequence ID" value="AQK45441.1"/>
    <property type="molecule type" value="Genomic_DNA"/>
</dbReference>
<sequence length="246" mass="25877">MLPGSPVKRLLRLAAKGRREKAELAGLAAAAAALLLLCAPSLRCSAAARGRLWAGGVSVTAAGSGGEEECNLFDGDWVWAGGGGYPLYDSRDCPFLDVGFRCAENGRPEVSYTKWRWQPSRCHLPSTIAASEMDYRPQWLAATSVTAVVATRRRQAPSVSREVLPRSLAPLAGDASAFGATTGRPAWFAAPLGRFPVGAGGAGFLVLPCRLFHSTTPAQYSAAGTSSSSQVDATMYTAARVSVLMR</sequence>
<keyword evidence="4" id="KW-1185">Reference proteome</keyword>
<reference evidence="3" key="3">
    <citation type="submission" date="2019-07" db="EMBL/GenBank/DDBJ databases">
        <authorList>
            <person name="Seetharam A."/>
            <person name="Woodhouse M."/>
            <person name="Cannon E."/>
        </authorList>
    </citation>
    <scope>NUCLEOTIDE SEQUENCE [LARGE SCALE GENOMIC DNA]</scope>
    <source>
        <strain evidence="3">cv. B73</strain>
    </source>
</reference>
<gene>
    <name evidence="2" type="ORF">ZEAMMB73_Zm00001d026077</name>
</gene>